<gene>
    <name evidence="6" type="ORF">F3Y22_tig00110114pilonHSYRG00095</name>
</gene>
<accession>A0A6A3BM46</accession>
<sequence length="270" mass="30350">MGAIVENRVTELTLAEFLSYGPQKFPGTEGKPILRKLKDGRIFEWKVDKDAPLCTLEGAFQNVDRSVGFNVELKFDDLVDYTEGQLPRILKAILKVVFENAEGRAVMFSSFQPDAVRLIRKLQSAYPVYFLTNGGTEIYADVRNSLDEAIKLCVDNGLQGIVSEVKAVFRNPGAVARIKELKLSLITYGQLNNVPEVVYMQYYLMGFDGVIVDLVKEISKSVSDVTRVKEEEEKSSYGEDGKMEAKAKPQFSIEELSFLMKLIPELMIQP</sequence>
<keyword evidence="2" id="KW-0319">Glycerol metabolism</keyword>
<dbReference type="Gene3D" id="3.20.20.190">
    <property type="entry name" value="Phosphatidylinositol (PI) phosphodiesterase"/>
    <property type="match status" value="1"/>
</dbReference>
<evidence type="ECO:0000313" key="6">
    <source>
        <dbReference type="EMBL" id="KAE8716478.1"/>
    </source>
</evidence>
<dbReference type="EC" id="3.1.4.46" evidence="1"/>
<dbReference type="GO" id="GO:0006071">
    <property type="term" value="P:glycerol metabolic process"/>
    <property type="evidence" value="ECO:0007669"/>
    <property type="project" value="UniProtKB-KW"/>
</dbReference>
<proteinExistence type="predicted"/>
<dbReference type="InterPro" id="IPR030395">
    <property type="entry name" value="GP_PDE_dom"/>
</dbReference>
<evidence type="ECO:0000256" key="1">
    <source>
        <dbReference type="ARBA" id="ARBA00012247"/>
    </source>
</evidence>
<dbReference type="SUPFAM" id="SSF51695">
    <property type="entry name" value="PLC-like phosphodiesterases"/>
    <property type="match status" value="1"/>
</dbReference>
<dbReference type="PANTHER" id="PTHR22958:SF34">
    <property type="entry name" value="GLYCEROPHOSPHODIESTER PHOSPHODIESTERASE GDPD3"/>
    <property type="match status" value="1"/>
</dbReference>
<dbReference type="GO" id="GO:0008889">
    <property type="term" value="F:glycerophosphodiester phosphodiesterase activity"/>
    <property type="evidence" value="ECO:0007669"/>
    <property type="project" value="UniProtKB-EC"/>
</dbReference>
<protein>
    <recommendedName>
        <fullName evidence="1">glycerophosphodiester phosphodiesterase</fullName>
        <ecNumber evidence="1">3.1.4.46</ecNumber>
    </recommendedName>
</protein>
<evidence type="ECO:0000256" key="2">
    <source>
        <dbReference type="ARBA" id="ARBA00022798"/>
    </source>
</evidence>
<dbReference type="InterPro" id="IPR017946">
    <property type="entry name" value="PLC-like_Pdiesterase_TIM-brl"/>
</dbReference>
<comment type="caution">
    <text evidence="6">The sequence shown here is derived from an EMBL/GenBank/DDBJ whole genome shotgun (WGS) entry which is preliminary data.</text>
</comment>
<dbReference type="Pfam" id="PF03009">
    <property type="entry name" value="GDPD"/>
    <property type="match status" value="1"/>
</dbReference>
<evidence type="ECO:0000256" key="3">
    <source>
        <dbReference type="ARBA" id="ARBA00022801"/>
    </source>
</evidence>
<comment type="catalytic activity">
    <reaction evidence="4">
        <text>a sn-glycero-3-phosphodiester + H2O = an alcohol + sn-glycerol 3-phosphate + H(+)</text>
        <dbReference type="Rhea" id="RHEA:12969"/>
        <dbReference type="ChEBI" id="CHEBI:15377"/>
        <dbReference type="ChEBI" id="CHEBI:15378"/>
        <dbReference type="ChEBI" id="CHEBI:30879"/>
        <dbReference type="ChEBI" id="CHEBI:57597"/>
        <dbReference type="ChEBI" id="CHEBI:83408"/>
        <dbReference type="EC" id="3.1.4.46"/>
    </reaction>
</comment>
<dbReference type="PROSITE" id="PS51704">
    <property type="entry name" value="GP_PDE"/>
    <property type="match status" value="1"/>
</dbReference>
<keyword evidence="7" id="KW-1185">Reference proteome</keyword>
<dbReference type="Proteomes" id="UP000436088">
    <property type="component" value="Unassembled WGS sequence"/>
</dbReference>
<dbReference type="InterPro" id="IPR051578">
    <property type="entry name" value="GDPD"/>
</dbReference>
<evidence type="ECO:0000259" key="5">
    <source>
        <dbReference type="PROSITE" id="PS51704"/>
    </source>
</evidence>
<dbReference type="EMBL" id="VEPZ02000843">
    <property type="protein sequence ID" value="KAE8716478.1"/>
    <property type="molecule type" value="Genomic_DNA"/>
</dbReference>
<dbReference type="GO" id="GO:0046475">
    <property type="term" value="P:glycerophospholipid catabolic process"/>
    <property type="evidence" value="ECO:0007669"/>
    <property type="project" value="TreeGrafter"/>
</dbReference>
<keyword evidence="3" id="KW-0378">Hydrolase</keyword>
<reference evidence="6" key="1">
    <citation type="submission" date="2019-09" db="EMBL/GenBank/DDBJ databases">
        <title>Draft genome information of white flower Hibiscus syriacus.</title>
        <authorList>
            <person name="Kim Y.-M."/>
        </authorList>
    </citation>
    <scope>NUCLEOTIDE SEQUENCE [LARGE SCALE GENOMIC DNA]</scope>
    <source>
        <strain evidence="6">YM2019G1</strain>
    </source>
</reference>
<dbReference type="PANTHER" id="PTHR22958">
    <property type="entry name" value="GLYCEROPHOSPHORYL DIESTER PHOSPHODIESTERASE"/>
    <property type="match status" value="1"/>
</dbReference>
<evidence type="ECO:0000313" key="7">
    <source>
        <dbReference type="Proteomes" id="UP000436088"/>
    </source>
</evidence>
<name>A0A6A3BM46_HIBSY</name>
<dbReference type="AlphaFoldDB" id="A0A6A3BM46"/>
<organism evidence="6 7">
    <name type="scientific">Hibiscus syriacus</name>
    <name type="common">Rose of Sharon</name>
    <dbReference type="NCBI Taxonomy" id="106335"/>
    <lineage>
        <taxon>Eukaryota</taxon>
        <taxon>Viridiplantae</taxon>
        <taxon>Streptophyta</taxon>
        <taxon>Embryophyta</taxon>
        <taxon>Tracheophyta</taxon>
        <taxon>Spermatophyta</taxon>
        <taxon>Magnoliopsida</taxon>
        <taxon>eudicotyledons</taxon>
        <taxon>Gunneridae</taxon>
        <taxon>Pentapetalae</taxon>
        <taxon>rosids</taxon>
        <taxon>malvids</taxon>
        <taxon>Malvales</taxon>
        <taxon>Malvaceae</taxon>
        <taxon>Malvoideae</taxon>
        <taxon>Hibiscus</taxon>
    </lineage>
</organism>
<evidence type="ECO:0000256" key="4">
    <source>
        <dbReference type="ARBA" id="ARBA00047512"/>
    </source>
</evidence>
<feature type="domain" description="GP-PDE" evidence="5">
    <location>
        <begin position="1"/>
        <end position="222"/>
    </location>
</feature>